<feature type="domain" description="Protein kinase" evidence="1">
    <location>
        <begin position="140"/>
        <end position="618"/>
    </location>
</feature>
<dbReference type="OrthoDB" id="4062651at2759"/>
<dbReference type="PROSITE" id="PS50011">
    <property type="entry name" value="PROTEIN_KINASE_DOM"/>
    <property type="match status" value="1"/>
</dbReference>
<organism evidence="2 3">
    <name type="scientific">Leishmania tarentolae</name>
    <name type="common">Sauroleishmania tarentolae</name>
    <dbReference type="NCBI Taxonomy" id="5689"/>
    <lineage>
        <taxon>Eukaryota</taxon>
        <taxon>Discoba</taxon>
        <taxon>Euglenozoa</taxon>
        <taxon>Kinetoplastea</taxon>
        <taxon>Metakinetoplastina</taxon>
        <taxon>Trypanosomatida</taxon>
        <taxon>Trypanosomatidae</taxon>
        <taxon>Leishmaniinae</taxon>
        <taxon>Leishmania</taxon>
        <taxon>lizard Leishmania</taxon>
    </lineage>
</organism>
<evidence type="ECO:0000313" key="3">
    <source>
        <dbReference type="Proteomes" id="UP000419144"/>
    </source>
</evidence>
<dbReference type="VEuPathDB" id="TriTrypDB:LtaPh_1912200"/>
<comment type="caution">
    <text evidence="2">The sequence shown here is derived from an EMBL/GenBank/DDBJ whole genome shotgun (WGS) entry which is preliminary data.</text>
</comment>
<name>A0A640KE93_LEITA</name>
<keyword evidence="3" id="KW-1185">Reference proteome</keyword>
<gene>
    <name evidence="2" type="ORF">LtaPh_1912200</name>
</gene>
<protein>
    <recommendedName>
        <fullName evidence="1">Protein kinase domain-containing protein</fullName>
    </recommendedName>
</protein>
<dbReference type="Proteomes" id="UP000419144">
    <property type="component" value="Unassembled WGS sequence"/>
</dbReference>
<dbReference type="GO" id="GO:0004672">
    <property type="term" value="F:protein kinase activity"/>
    <property type="evidence" value="ECO:0007669"/>
    <property type="project" value="InterPro"/>
</dbReference>
<accession>A0A640KE93</accession>
<dbReference type="SUPFAM" id="SSF56112">
    <property type="entry name" value="Protein kinase-like (PK-like)"/>
    <property type="match status" value="1"/>
</dbReference>
<dbReference type="GO" id="GO:0005524">
    <property type="term" value="F:ATP binding"/>
    <property type="evidence" value="ECO:0007669"/>
    <property type="project" value="InterPro"/>
</dbReference>
<evidence type="ECO:0000313" key="2">
    <source>
        <dbReference type="EMBL" id="GET88020.1"/>
    </source>
</evidence>
<dbReference type="AlphaFoldDB" id="A0A640KE93"/>
<sequence>MPVYAHARQHLLRETLATGLPKLLVPPFEWPLVITALDVLENTVSASAQPLTTDANDDASTYGDIRSDAREQKCDIALWEVQRHHQGAVCCLLQQLAGPQFRVLPWDQDAVQQHPFTSTTPSRRPPLSLPALPPRRVFLAESTDIAGRGCVVKLLPSPATVIPSAPGSPAPTQRWSPYCPAEEPTVAGEVAALLHLRTATSPRDGCDGVRDRRVLEAHPNVVTLLGVVTADEKVCCCNYAGGNETSIAAAATMHEAGLVECGDPGVASRHPVRAVLLENVSGGAWCDFLATYGKFVTPLCVMHWFRDVLAGLAHLHSRFIAHGNLTPANLLVRLTAAGPQDVCRGADVTAQGCDCVKPLLEALAPSAGIVQLTATNGSDAVRNEAMIVSALLERTQLVLSGFRCAARMSNHDGDWASAEVTETEEDVLCGRSAVAKGQRPLRAEFPSPRADAANASAAATDLWNAAFAFYLLLVGGPTAVARGWGALATCDIDLARDGTPEQQHGFAAGRLPRLVSMRFPEALSGGAVHNVEGKGESVCKAVSSYTAPEVVARFASQIDASGAVLPLDATQMGSHLRLLWATLPREFLEIVDNILQGDGDTANLQTAAETVRLVDQILASPSVLQQCIVCVIPPPALLLEQWLNYLQDPWSDSFVCFPMACMPLEGALQDRATRMMCLRIASDVCDVTPRWLQLASWRARLLELECLLRQPAKVLEEWAAMSEGALLLQNALTWMSGRRAGPHRPGLLRTEATVLLGNSVLHALAEVTSASDEQSERNLGASLGFHDAFGCFVARCVARGQVLPPLLEELILHVVMAVFSNLTHTFTTRKDSLAYKHVRG</sequence>
<evidence type="ECO:0000259" key="1">
    <source>
        <dbReference type="PROSITE" id="PS50011"/>
    </source>
</evidence>
<dbReference type="InterPro" id="IPR000719">
    <property type="entry name" value="Prot_kinase_dom"/>
</dbReference>
<dbReference type="InterPro" id="IPR011009">
    <property type="entry name" value="Kinase-like_dom_sf"/>
</dbReference>
<dbReference type="EMBL" id="BLBS01000024">
    <property type="protein sequence ID" value="GET88020.1"/>
    <property type="molecule type" value="Genomic_DNA"/>
</dbReference>
<reference evidence="2" key="1">
    <citation type="submission" date="2019-11" db="EMBL/GenBank/DDBJ databases">
        <title>Leishmania tarentolae CDS.</title>
        <authorList>
            <person name="Goto Y."/>
            <person name="Yamagishi J."/>
        </authorList>
    </citation>
    <scope>NUCLEOTIDE SEQUENCE [LARGE SCALE GENOMIC DNA]</scope>
    <source>
        <strain evidence="2">Parrot Tar II</strain>
    </source>
</reference>
<dbReference type="Gene3D" id="1.10.510.10">
    <property type="entry name" value="Transferase(Phosphotransferase) domain 1"/>
    <property type="match status" value="1"/>
</dbReference>
<proteinExistence type="predicted"/>